<dbReference type="Gene3D" id="2.40.420.20">
    <property type="match status" value="1"/>
</dbReference>
<dbReference type="Gene3D" id="2.40.30.170">
    <property type="match status" value="1"/>
</dbReference>
<dbReference type="PANTHER" id="PTHR32347:SF23">
    <property type="entry name" value="BLL5650 PROTEIN"/>
    <property type="match status" value="1"/>
</dbReference>
<evidence type="ECO:0000259" key="3">
    <source>
        <dbReference type="Pfam" id="PF25967"/>
    </source>
</evidence>
<dbReference type="EMBL" id="REFJ01000003">
    <property type="protein sequence ID" value="RMA80182.1"/>
    <property type="molecule type" value="Genomic_DNA"/>
</dbReference>
<keyword evidence="2" id="KW-0175">Coiled coil</keyword>
<dbReference type="InterPro" id="IPR058627">
    <property type="entry name" value="MdtA-like_C"/>
</dbReference>
<gene>
    <name evidence="4" type="ORF">DFR27_1545</name>
</gene>
<evidence type="ECO:0000256" key="1">
    <source>
        <dbReference type="ARBA" id="ARBA00004196"/>
    </source>
</evidence>
<organism evidence="4 5">
    <name type="scientific">Umboniibacter marinipuniceus</name>
    <dbReference type="NCBI Taxonomy" id="569599"/>
    <lineage>
        <taxon>Bacteria</taxon>
        <taxon>Pseudomonadati</taxon>
        <taxon>Pseudomonadota</taxon>
        <taxon>Gammaproteobacteria</taxon>
        <taxon>Cellvibrionales</taxon>
        <taxon>Cellvibrionaceae</taxon>
        <taxon>Umboniibacter</taxon>
    </lineage>
</organism>
<evidence type="ECO:0000313" key="4">
    <source>
        <dbReference type="EMBL" id="RMA80182.1"/>
    </source>
</evidence>
<evidence type="ECO:0000256" key="2">
    <source>
        <dbReference type="ARBA" id="ARBA00023054"/>
    </source>
</evidence>
<dbReference type="OrthoDB" id="8738918at2"/>
<comment type="subcellular location">
    <subcellularLocation>
        <location evidence="1">Cell envelope</location>
    </subcellularLocation>
</comment>
<proteinExistence type="predicted"/>
<keyword evidence="5" id="KW-1185">Reference proteome</keyword>
<reference evidence="4 5" key="1">
    <citation type="submission" date="2018-10" db="EMBL/GenBank/DDBJ databases">
        <title>Genomic Encyclopedia of Type Strains, Phase IV (KMG-IV): sequencing the most valuable type-strain genomes for metagenomic binning, comparative biology and taxonomic classification.</title>
        <authorList>
            <person name="Goeker M."/>
        </authorList>
    </citation>
    <scope>NUCLEOTIDE SEQUENCE [LARGE SCALE GENOMIC DNA]</scope>
    <source>
        <strain evidence="4 5">DSM 25080</strain>
    </source>
</reference>
<dbReference type="Pfam" id="PF25967">
    <property type="entry name" value="RND-MFP_C"/>
    <property type="match status" value="1"/>
</dbReference>
<dbReference type="InterPro" id="IPR050465">
    <property type="entry name" value="UPF0194_transport"/>
</dbReference>
<dbReference type="GO" id="GO:0030313">
    <property type="term" value="C:cell envelope"/>
    <property type="evidence" value="ECO:0007669"/>
    <property type="project" value="UniProtKB-SubCell"/>
</dbReference>
<name>A0A3M0AMI3_9GAMM</name>
<dbReference type="Proteomes" id="UP000267187">
    <property type="component" value="Unassembled WGS sequence"/>
</dbReference>
<dbReference type="AlphaFoldDB" id="A0A3M0AMI3"/>
<sequence length="409" mass="44416">MTRLTKLSEATGERSYLLGARSVLLSMAMLVLLGGCTDSSPSVLTQPAVRGELAHTVTAAGEIVSAQATRLSLQPGNIHTIDWVVEDGTEVKAGDVVARLNGEIAEFQFNTNKLNVASESSRGVADSSDYAKRDIEIGYDLQVVEDEVALIETFSSDLDTVYSRIEQIDNGRNLAYTQARGSYLEWDRDSNGERRSSKERLTQIQVERFERDVNRFQALLADTEILAPHDGVVKLLRSSRSGEPVTSGSVEWGGTAIAEMPDLSQLEGEVHVLAGDSAGIVVGTPVSLRLDAYPDVQLAAKVTSIAQLAAERENRRGKWFSIKVGFDEIPAAIAGRINLSFQATFMIANVSDALQIPLTALTREQGVSVAYVNNNGTRERRELELGLRTLSRVQVLSGLNEGDEVIILP</sequence>
<evidence type="ECO:0000313" key="5">
    <source>
        <dbReference type="Proteomes" id="UP000267187"/>
    </source>
</evidence>
<feature type="domain" description="Multidrug resistance protein MdtA-like C-terminal permuted SH3" evidence="3">
    <location>
        <begin position="352"/>
        <end position="407"/>
    </location>
</feature>
<dbReference type="PANTHER" id="PTHR32347">
    <property type="entry name" value="EFFLUX SYSTEM COMPONENT YKNX-RELATED"/>
    <property type="match status" value="1"/>
</dbReference>
<dbReference type="RefSeq" id="WP_121876863.1">
    <property type="nucleotide sequence ID" value="NZ_REFJ01000003.1"/>
</dbReference>
<comment type="caution">
    <text evidence="4">The sequence shown here is derived from an EMBL/GenBank/DDBJ whole genome shotgun (WGS) entry which is preliminary data.</text>
</comment>
<protein>
    <submittedName>
        <fullName evidence="4">Multidrug efflux pump subunit AcrA (Membrane-fusion protein)</fullName>
    </submittedName>
</protein>
<accession>A0A3M0AMI3</accession>